<reference evidence="17" key="1">
    <citation type="submission" date="2016-10" db="EMBL/GenBank/DDBJ databases">
        <authorList>
            <person name="Varghese N."/>
            <person name="Submissions S."/>
        </authorList>
    </citation>
    <scope>NUCLEOTIDE SEQUENCE [LARGE SCALE GENOMIC DNA]</scope>
    <source>
        <strain evidence="17">DSM 6150</strain>
    </source>
</reference>
<dbReference type="GO" id="GO:0043682">
    <property type="term" value="F:P-type divalent copper transporter activity"/>
    <property type="evidence" value="ECO:0007669"/>
    <property type="project" value="TreeGrafter"/>
</dbReference>
<keyword evidence="12" id="KW-0406">Ion transport</keyword>
<dbReference type="InterPro" id="IPR036163">
    <property type="entry name" value="HMA_dom_sf"/>
</dbReference>
<sequence length="781" mass="82743">MTWLLQVPISGMTCAACAARLEKQLNRQHGVAASVNFATESAEIRLEKDAVPVEAVFHVIEKTGFSVPAISQSFKISGMTCAACAARIEKVLNALPATHAEVNLTAETVRVTSPQGLLSPEDVIASIQQAGYDAALLPEDAPLYSEEAETVRHAARRDLILGVLLSAPLVLGMIPMLQGQHEEWLPRWLQWMLATPVQFILGWRFYRGAWKSLRSGGANMDVLIALGTTMAWALSTVVWLRGDHQHHVYFEAAAVVITLVLAGKHLEARARSRTNTALAEMMRLQPRNARVELHGKLVEVPVTMLHPGDILYIPQGEPIPVDGVVSWGQASVDESLLTGESAAITKQKGDKLYAGTTVLEGTLKCRADGVGSKTYLAEIIRLVARAQGSKAPIQHLADKIAGVFVPVVVAIAVVTFIATWWWLGDFQPALMHAVAVLVIACPCALGLATPAAVTVGVGVAAKNGILFRNAAALEAAERATAIVLDKTGTLTYGKPEVQAIWPCEGWDETKLLQFAASMEAGSEHPLARAVLARAGGLLRFPVEAFRVEPGLGVSGVIDGRAVKVGAPHWVAPDWRWESMMPEHAASTMLAVTVAGEPAGLIACADAVRPSAKALVAGLAEMGIETVMLTGDNLAAAAALASAVGVTRFEAGVSPADKARVVGELKAAGHFVVMVGDGVNDAPALAAADVSFAMGAGSNAAIATADITLMYNDPVHIATAIRLSRHTLRKIRQNLFFAFFYNVLGIPLAALGMLNPVIAGAAMAMSSVSVVTNALLLRRWHE</sequence>
<dbReference type="Proteomes" id="UP000242869">
    <property type="component" value="Unassembled WGS sequence"/>
</dbReference>
<feature type="transmembrane region" description="Helical" evidence="14">
    <location>
        <begin position="159"/>
        <end position="176"/>
    </location>
</feature>
<dbReference type="NCBIfam" id="TIGR01525">
    <property type="entry name" value="ATPase-IB_hvy"/>
    <property type="match status" value="1"/>
</dbReference>
<dbReference type="GO" id="GO:0055070">
    <property type="term" value="P:copper ion homeostasis"/>
    <property type="evidence" value="ECO:0007669"/>
    <property type="project" value="TreeGrafter"/>
</dbReference>
<dbReference type="OrthoDB" id="8552908at2"/>
<dbReference type="SFLD" id="SFLDF00027">
    <property type="entry name" value="p-type_atpase"/>
    <property type="match status" value="1"/>
</dbReference>
<protein>
    <recommendedName>
        <fullName evidence="3">P-type Cu(+) transporter</fullName>
        <ecNumber evidence="3">7.2.2.8</ecNumber>
    </recommendedName>
</protein>
<dbReference type="CDD" id="cd02094">
    <property type="entry name" value="P-type_ATPase_Cu-like"/>
    <property type="match status" value="1"/>
</dbReference>
<evidence type="ECO:0000256" key="14">
    <source>
        <dbReference type="RuleBase" id="RU362081"/>
    </source>
</evidence>
<dbReference type="PRINTS" id="PR00119">
    <property type="entry name" value="CATATPASE"/>
</dbReference>
<dbReference type="RefSeq" id="WP_091195663.1">
    <property type="nucleotide sequence ID" value="NZ_FOVE01000015.1"/>
</dbReference>
<dbReference type="FunFam" id="3.30.70.100:FF:000005">
    <property type="entry name" value="Copper-exporting P-type ATPase A"/>
    <property type="match status" value="1"/>
</dbReference>
<dbReference type="InterPro" id="IPR001757">
    <property type="entry name" value="P_typ_ATPase"/>
</dbReference>
<evidence type="ECO:0000256" key="8">
    <source>
        <dbReference type="ARBA" id="ARBA00022741"/>
    </source>
</evidence>
<feature type="transmembrane region" description="Helical" evidence="14">
    <location>
        <begin position="429"/>
        <end position="459"/>
    </location>
</feature>
<dbReference type="AlphaFoldDB" id="A0A1I5B5G8"/>
<dbReference type="GO" id="GO:0005507">
    <property type="term" value="F:copper ion binding"/>
    <property type="evidence" value="ECO:0007669"/>
    <property type="project" value="TreeGrafter"/>
</dbReference>
<dbReference type="PANTHER" id="PTHR43520">
    <property type="entry name" value="ATP7, ISOFORM B"/>
    <property type="match status" value="1"/>
</dbReference>
<dbReference type="Gene3D" id="3.30.70.100">
    <property type="match status" value="2"/>
</dbReference>
<feature type="transmembrane region" description="Helical" evidence="14">
    <location>
        <begin position="756"/>
        <end position="776"/>
    </location>
</feature>
<dbReference type="InterPro" id="IPR006121">
    <property type="entry name" value="HMA_dom"/>
</dbReference>
<dbReference type="GO" id="GO:0005524">
    <property type="term" value="F:ATP binding"/>
    <property type="evidence" value="ECO:0007669"/>
    <property type="project" value="UniProtKB-UniRule"/>
</dbReference>
<dbReference type="PROSITE" id="PS50846">
    <property type="entry name" value="HMA_2"/>
    <property type="match status" value="2"/>
</dbReference>
<keyword evidence="13 14" id="KW-0472">Membrane</keyword>
<dbReference type="GO" id="GO:0060003">
    <property type="term" value="P:copper ion export"/>
    <property type="evidence" value="ECO:0007669"/>
    <property type="project" value="UniProtKB-ARBA"/>
</dbReference>
<dbReference type="SUPFAM" id="SSF55008">
    <property type="entry name" value="HMA, heavy metal-associated domain"/>
    <property type="match status" value="2"/>
</dbReference>
<dbReference type="GO" id="GO:0016887">
    <property type="term" value="F:ATP hydrolysis activity"/>
    <property type="evidence" value="ECO:0007669"/>
    <property type="project" value="InterPro"/>
</dbReference>
<keyword evidence="17" id="KW-1185">Reference proteome</keyword>
<dbReference type="NCBIfam" id="TIGR01512">
    <property type="entry name" value="ATPase-IB2_Cd"/>
    <property type="match status" value="1"/>
</dbReference>
<evidence type="ECO:0000256" key="4">
    <source>
        <dbReference type="ARBA" id="ARBA00022448"/>
    </source>
</evidence>
<dbReference type="PANTHER" id="PTHR43520:SF8">
    <property type="entry name" value="P-TYPE CU(+) TRANSPORTER"/>
    <property type="match status" value="1"/>
</dbReference>
<evidence type="ECO:0000256" key="6">
    <source>
        <dbReference type="ARBA" id="ARBA00022692"/>
    </source>
</evidence>
<evidence type="ECO:0000256" key="5">
    <source>
        <dbReference type="ARBA" id="ARBA00022475"/>
    </source>
</evidence>
<dbReference type="InterPro" id="IPR027256">
    <property type="entry name" value="P-typ_ATPase_IB"/>
</dbReference>
<dbReference type="GO" id="GO:0005886">
    <property type="term" value="C:plasma membrane"/>
    <property type="evidence" value="ECO:0007669"/>
    <property type="project" value="UniProtKB-SubCell"/>
</dbReference>
<dbReference type="InterPro" id="IPR059000">
    <property type="entry name" value="ATPase_P-type_domA"/>
</dbReference>
<dbReference type="EMBL" id="FOVE01000015">
    <property type="protein sequence ID" value="SFN69955.1"/>
    <property type="molecule type" value="Genomic_DNA"/>
</dbReference>
<dbReference type="PROSITE" id="PS01229">
    <property type="entry name" value="COF_2"/>
    <property type="match status" value="1"/>
</dbReference>
<dbReference type="PROSITE" id="PS00154">
    <property type="entry name" value="ATPASE_E1_E2"/>
    <property type="match status" value="1"/>
</dbReference>
<dbReference type="SUPFAM" id="SSF81653">
    <property type="entry name" value="Calcium ATPase, transduction domain A"/>
    <property type="match status" value="1"/>
</dbReference>
<evidence type="ECO:0000256" key="11">
    <source>
        <dbReference type="ARBA" id="ARBA00022989"/>
    </source>
</evidence>
<dbReference type="FunFam" id="2.70.150.10:FF:000020">
    <property type="entry name" value="Copper-exporting P-type ATPase A"/>
    <property type="match status" value="1"/>
</dbReference>
<evidence type="ECO:0000256" key="2">
    <source>
        <dbReference type="ARBA" id="ARBA00006024"/>
    </source>
</evidence>
<dbReference type="InterPro" id="IPR017969">
    <property type="entry name" value="Heavy-metal-associated_CS"/>
</dbReference>
<evidence type="ECO:0000256" key="7">
    <source>
        <dbReference type="ARBA" id="ARBA00022723"/>
    </source>
</evidence>
<feature type="transmembrane region" description="Helical" evidence="14">
    <location>
        <begin position="733"/>
        <end position="750"/>
    </location>
</feature>
<dbReference type="Pfam" id="PF00403">
    <property type="entry name" value="HMA"/>
    <property type="match status" value="2"/>
</dbReference>
<accession>A0A1I5B5G8</accession>
<keyword evidence="9 14" id="KW-0067">ATP-binding</keyword>
<dbReference type="InterPro" id="IPR036412">
    <property type="entry name" value="HAD-like_sf"/>
</dbReference>
<dbReference type="SFLD" id="SFLDG00002">
    <property type="entry name" value="C1.7:_P-type_atpase_like"/>
    <property type="match status" value="1"/>
</dbReference>
<keyword evidence="8 14" id="KW-0547">Nucleotide-binding</keyword>
<dbReference type="Gene3D" id="3.40.1110.10">
    <property type="entry name" value="Calcium-transporting ATPase, cytoplasmic domain N"/>
    <property type="match status" value="1"/>
</dbReference>
<feature type="transmembrane region" description="Helical" evidence="14">
    <location>
        <begin position="218"/>
        <end position="240"/>
    </location>
</feature>
<dbReference type="InterPro" id="IPR023298">
    <property type="entry name" value="ATPase_P-typ_TM_dom_sf"/>
</dbReference>
<dbReference type="EC" id="7.2.2.8" evidence="3"/>
<comment type="similarity">
    <text evidence="2 14">Belongs to the cation transport ATPase (P-type) (TC 3.A.3) family. Type IB subfamily.</text>
</comment>
<dbReference type="CDD" id="cd00371">
    <property type="entry name" value="HMA"/>
    <property type="match status" value="2"/>
</dbReference>
<feature type="domain" description="HMA" evidence="15">
    <location>
        <begin position="70"/>
        <end position="135"/>
    </location>
</feature>
<feature type="transmembrane region" description="Helical" evidence="14">
    <location>
        <begin position="188"/>
        <end position="206"/>
    </location>
</feature>
<dbReference type="InterPro" id="IPR018303">
    <property type="entry name" value="ATPase_P-typ_P_site"/>
</dbReference>
<keyword evidence="7 14" id="KW-0479">Metal-binding</keyword>
<keyword evidence="5 14" id="KW-1003">Cell membrane</keyword>
<evidence type="ECO:0000256" key="9">
    <source>
        <dbReference type="ARBA" id="ARBA00022840"/>
    </source>
</evidence>
<proteinExistence type="inferred from homology"/>
<dbReference type="PROSITE" id="PS01047">
    <property type="entry name" value="HMA_1"/>
    <property type="match status" value="2"/>
</dbReference>
<name>A0A1I5B5G8_9NEIS</name>
<dbReference type="NCBIfam" id="TIGR01494">
    <property type="entry name" value="ATPase_P-type"/>
    <property type="match status" value="1"/>
</dbReference>
<keyword evidence="6 14" id="KW-0812">Transmembrane</keyword>
<dbReference type="NCBIfam" id="TIGR01511">
    <property type="entry name" value="ATPase-IB1_Cu"/>
    <property type="match status" value="1"/>
</dbReference>
<dbReference type="GO" id="GO:0140581">
    <property type="term" value="F:P-type monovalent copper transporter activity"/>
    <property type="evidence" value="ECO:0007669"/>
    <property type="project" value="UniProtKB-EC"/>
</dbReference>
<dbReference type="Pfam" id="PF00702">
    <property type="entry name" value="Hydrolase"/>
    <property type="match status" value="1"/>
</dbReference>
<dbReference type="InterPro" id="IPR023214">
    <property type="entry name" value="HAD_sf"/>
</dbReference>
<evidence type="ECO:0000259" key="15">
    <source>
        <dbReference type="PROSITE" id="PS50846"/>
    </source>
</evidence>
<dbReference type="Gene3D" id="3.40.50.1000">
    <property type="entry name" value="HAD superfamily/HAD-like"/>
    <property type="match status" value="1"/>
</dbReference>
<gene>
    <name evidence="16" type="ORF">SAMN05660284_02062</name>
</gene>
<evidence type="ECO:0000313" key="16">
    <source>
        <dbReference type="EMBL" id="SFN69955.1"/>
    </source>
</evidence>
<evidence type="ECO:0000256" key="3">
    <source>
        <dbReference type="ARBA" id="ARBA00012517"/>
    </source>
</evidence>
<evidence type="ECO:0000256" key="1">
    <source>
        <dbReference type="ARBA" id="ARBA00004651"/>
    </source>
</evidence>
<dbReference type="Pfam" id="PF00122">
    <property type="entry name" value="E1-E2_ATPase"/>
    <property type="match status" value="1"/>
</dbReference>
<keyword evidence="10" id="KW-1278">Translocase</keyword>
<organism evidence="16 17">
    <name type="scientific">Formivibrio citricus</name>
    <dbReference type="NCBI Taxonomy" id="83765"/>
    <lineage>
        <taxon>Bacteria</taxon>
        <taxon>Pseudomonadati</taxon>
        <taxon>Pseudomonadota</taxon>
        <taxon>Betaproteobacteria</taxon>
        <taxon>Neisseriales</taxon>
        <taxon>Chitinibacteraceae</taxon>
        <taxon>Formivibrio</taxon>
    </lineage>
</organism>
<keyword evidence="11 14" id="KW-1133">Transmembrane helix</keyword>
<dbReference type="Gene3D" id="2.70.150.10">
    <property type="entry name" value="Calcium-transporting ATPase, cytoplasmic transduction domain A"/>
    <property type="match status" value="1"/>
</dbReference>
<dbReference type="STRING" id="83765.SAMN05660284_02062"/>
<feature type="transmembrane region" description="Helical" evidence="14">
    <location>
        <begin position="400"/>
        <end position="423"/>
    </location>
</feature>
<comment type="subcellular location">
    <subcellularLocation>
        <location evidence="1">Cell membrane</location>
        <topology evidence="1">Multi-pass membrane protein</topology>
    </subcellularLocation>
</comment>
<keyword evidence="4" id="KW-0813">Transport</keyword>
<evidence type="ECO:0000313" key="17">
    <source>
        <dbReference type="Proteomes" id="UP000242869"/>
    </source>
</evidence>
<feature type="domain" description="HMA" evidence="15">
    <location>
        <begin position="3"/>
        <end position="68"/>
    </location>
</feature>
<dbReference type="InterPro" id="IPR023299">
    <property type="entry name" value="ATPase_P-typ_cyto_dom_N"/>
</dbReference>
<dbReference type="InterPro" id="IPR008250">
    <property type="entry name" value="ATPase_P-typ_transduc_dom_A_sf"/>
</dbReference>
<evidence type="ECO:0000256" key="12">
    <source>
        <dbReference type="ARBA" id="ARBA00023065"/>
    </source>
</evidence>
<evidence type="ECO:0000256" key="10">
    <source>
        <dbReference type="ARBA" id="ARBA00022967"/>
    </source>
</evidence>
<dbReference type="SUPFAM" id="SSF56784">
    <property type="entry name" value="HAD-like"/>
    <property type="match status" value="1"/>
</dbReference>
<evidence type="ECO:0000256" key="13">
    <source>
        <dbReference type="ARBA" id="ARBA00023136"/>
    </source>
</evidence>
<dbReference type="SUPFAM" id="SSF81665">
    <property type="entry name" value="Calcium ATPase, transmembrane domain M"/>
    <property type="match status" value="1"/>
</dbReference>
<dbReference type="SFLD" id="SFLDS00003">
    <property type="entry name" value="Haloacid_Dehalogenase"/>
    <property type="match status" value="1"/>
</dbReference>
<feature type="transmembrane region" description="Helical" evidence="14">
    <location>
        <begin position="246"/>
        <end position="263"/>
    </location>
</feature>
<dbReference type="InterPro" id="IPR044492">
    <property type="entry name" value="P_typ_ATPase_HD_dom"/>
</dbReference>